<name>A0AAV9ZC23_9AGAR</name>
<evidence type="ECO:0000313" key="3">
    <source>
        <dbReference type="Proteomes" id="UP001362999"/>
    </source>
</evidence>
<accession>A0AAV9ZC23</accession>
<dbReference type="AlphaFoldDB" id="A0AAV9ZC23"/>
<protein>
    <recommendedName>
        <fullName evidence="4">Zn(2)-C6 fungal-type domain-containing protein</fullName>
    </recommendedName>
</protein>
<dbReference type="EMBL" id="JAWWNJ010000166">
    <property type="protein sequence ID" value="KAK6977684.1"/>
    <property type="molecule type" value="Genomic_DNA"/>
</dbReference>
<feature type="compositionally biased region" description="Basic and acidic residues" evidence="1">
    <location>
        <begin position="75"/>
        <end position="92"/>
    </location>
</feature>
<evidence type="ECO:0000256" key="1">
    <source>
        <dbReference type="SAM" id="MobiDB-lite"/>
    </source>
</evidence>
<organism evidence="2 3">
    <name type="scientific">Favolaschia claudopus</name>
    <dbReference type="NCBI Taxonomy" id="2862362"/>
    <lineage>
        <taxon>Eukaryota</taxon>
        <taxon>Fungi</taxon>
        <taxon>Dikarya</taxon>
        <taxon>Basidiomycota</taxon>
        <taxon>Agaricomycotina</taxon>
        <taxon>Agaricomycetes</taxon>
        <taxon>Agaricomycetidae</taxon>
        <taxon>Agaricales</taxon>
        <taxon>Marasmiineae</taxon>
        <taxon>Mycenaceae</taxon>
        <taxon>Favolaschia</taxon>
    </lineage>
</organism>
<feature type="compositionally biased region" description="Acidic residues" evidence="1">
    <location>
        <begin position="271"/>
        <end position="285"/>
    </location>
</feature>
<keyword evidence="3" id="KW-1185">Reference proteome</keyword>
<dbReference type="Proteomes" id="UP001362999">
    <property type="component" value="Unassembled WGS sequence"/>
</dbReference>
<feature type="region of interest" description="Disordered" evidence="1">
    <location>
        <begin position="161"/>
        <end position="188"/>
    </location>
</feature>
<feature type="region of interest" description="Disordered" evidence="1">
    <location>
        <begin position="75"/>
        <end position="122"/>
    </location>
</feature>
<proteinExistence type="predicted"/>
<comment type="caution">
    <text evidence="2">The sequence shown here is derived from an EMBL/GenBank/DDBJ whole genome shotgun (WGS) entry which is preliminary data.</text>
</comment>
<sequence>MPFRRENESHRDYTERLAKITEAEFTNMISTGEATTEEMGDWWAVQDGLKAAAAERVKEKETARRLKMHEALAAVEKQRKEEERVKEEARKERERKKKLLEKAAEKKAAERKRGRESSEEVEVEEVTRCERCSLDDAKCERRSSGRASACARCARKKVACSFGPTEKKPRTSEHGAQPATETARSGPAMTELARVLEAFSERFVEHTVHRSQLTEDTNGHLDNIAASLRGVATGVRRMEQRLAAIEVRLGAREATPELEYVEDTRGPVAPSEDDEEEEEDSESDAEEKKKKTETSSSSSGSDSEEEEGPGPVHGPVEDPDALGEDDVPESGGSGTATGN</sequence>
<evidence type="ECO:0008006" key="4">
    <source>
        <dbReference type="Google" id="ProtNLM"/>
    </source>
</evidence>
<reference evidence="2 3" key="1">
    <citation type="journal article" date="2024" name="J Genomics">
        <title>Draft genome sequencing and assembly of Favolaschia claudopus CIRM-BRFM 2984 isolated from oak limbs.</title>
        <authorList>
            <person name="Navarro D."/>
            <person name="Drula E."/>
            <person name="Chaduli D."/>
            <person name="Cazenave R."/>
            <person name="Ahrendt S."/>
            <person name="Wang J."/>
            <person name="Lipzen A."/>
            <person name="Daum C."/>
            <person name="Barry K."/>
            <person name="Grigoriev I.V."/>
            <person name="Favel A."/>
            <person name="Rosso M.N."/>
            <person name="Martin F."/>
        </authorList>
    </citation>
    <scope>NUCLEOTIDE SEQUENCE [LARGE SCALE GENOMIC DNA]</scope>
    <source>
        <strain evidence="2 3">CIRM-BRFM 2984</strain>
    </source>
</reference>
<feature type="compositionally biased region" description="Basic and acidic residues" evidence="1">
    <location>
        <begin position="100"/>
        <end position="118"/>
    </location>
</feature>
<feature type="compositionally biased region" description="Acidic residues" evidence="1">
    <location>
        <begin position="317"/>
        <end position="328"/>
    </location>
</feature>
<gene>
    <name evidence="2" type="ORF">R3P38DRAFT_3236778</name>
</gene>
<feature type="region of interest" description="Disordered" evidence="1">
    <location>
        <begin position="251"/>
        <end position="339"/>
    </location>
</feature>
<evidence type="ECO:0000313" key="2">
    <source>
        <dbReference type="EMBL" id="KAK6977684.1"/>
    </source>
</evidence>